<proteinExistence type="predicted"/>
<protein>
    <recommendedName>
        <fullName evidence="5">Homeodomain phBC6A51-type domain-containing protein</fullName>
    </recommendedName>
</protein>
<sequence>MANNEEMTLTVPQQNYLDWLCTAPSEREPASKAKYAVAHSIDETTLRRWQKKEIFLNEWKKRVDDIQGSPERTQKLLDTLYNKALEGDTKSAQLYLQATNRMLPPTVTLQSNKKTNELTDKELDELIGQIAAHEKSRRGLKVV</sequence>
<dbReference type="EMBL" id="LR797281">
    <property type="protein sequence ID" value="CAB4199105.1"/>
    <property type="molecule type" value="Genomic_DNA"/>
</dbReference>
<evidence type="ECO:0000313" key="2">
    <source>
        <dbReference type="EMBL" id="CAB4182930.1"/>
    </source>
</evidence>
<evidence type="ECO:0000313" key="3">
    <source>
        <dbReference type="EMBL" id="CAB4199105.1"/>
    </source>
</evidence>
<organism evidence="1">
    <name type="scientific">uncultured Caudovirales phage</name>
    <dbReference type="NCBI Taxonomy" id="2100421"/>
    <lineage>
        <taxon>Viruses</taxon>
        <taxon>Duplodnaviria</taxon>
        <taxon>Heunggongvirae</taxon>
        <taxon>Uroviricota</taxon>
        <taxon>Caudoviricetes</taxon>
        <taxon>Peduoviridae</taxon>
        <taxon>Maltschvirus</taxon>
        <taxon>Maltschvirus maltsch</taxon>
    </lineage>
</organism>
<evidence type="ECO:0000313" key="1">
    <source>
        <dbReference type="EMBL" id="CAB4171308.1"/>
    </source>
</evidence>
<name>A0A6J5PQJ9_9CAUD</name>
<gene>
    <name evidence="2" type="ORF">UFOVP1091_27</name>
    <name evidence="3" type="ORF">UFOVP1335_19</name>
    <name evidence="4" type="ORF">UFOVP1445_27</name>
    <name evidence="1" type="ORF">UFOVP914_40</name>
</gene>
<dbReference type="EMBL" id="LR797033">
    <property type="protein sequence ID" value="CAB4182930.1"/>
    <property type="molecule type" value="Genomic_DNA"/>
</dbReference>
<accession>A0A6J5PQJ9</accession>
<dbReference type="EMBL" id="LR796864">
    <property type="protein sequence ID" value="CAB4171308.1"/>
    <property type="molecule type" value="Genomic_DNA"/>
</dbReference>
<evidence type="ECO:0008006" key="5">
    <source>
        <dbReference type="Google" id="ProtNLM"/>
    </source>
</evidence>
<evidence type="ECO:0000313" key="4">
    <source>
        <dbReference type="EMBL" id="CAB4212676.1"/>
    </source>
</evidence>
<dbReference type="EMBL" id="LR797381">
    <property type="protein sequence ID" value="CAB4212676.1"/>
    <property type="molecule type" value="Genomic_DNA"/>
</dbReference>
<reference evidence="1" key="1">
    <citation type="submission" date="2020-05" db="EMBL/GenBank/DDBJ databases">
        <authorList>
            <person name="Chiriac C."/>
            <person name="Salcher M."/>
            <person name="Ghai R."/>
            <person name="Kavagutti S V."/>
        </authorList>
    </citation>
    <scope>NUCLEOTIDE SEQUENCE</scope>
</reference>